<keyword evidence="2" id="KW-1185">Reference proteome</keyword>
<reference evidence="2" key="1">
    <citation type="journal article" date="2019" name="MBio">
        <title>Comparative genomics for the elucidation of multidrug resistance (MDR) in Candida lusitaniae.</title>
        <authorList>
            <person name="Kannan A."/>
            <person name="Asner S.A."/>
            <person name="Trachsel E."/>
            <person name="Kelly S."/>
            <person name="Parker J."/>
            <person name="Sanglard D."/>
        </authorList>
    </citation>
    <scope>NUCLEOTIDE SEQUENCE [LARGE SCALE GENOMIC DNA]</scope>
    <source>
        <strain evidence="2">P1</strain>
    </source>
</reference>
<protein>
    <submittedName>
        <fullName evidence="1">Transposon Ty3-G Gag-Pol polyprotein</fullName>
    </submittedName>
</protein>
<evidence type="ECO:0000313" key="1">
    <source>
        <dbReference type="EMBL" id="QFZ26815.1"/>
    </source>
</evidence>
<dbReference type="Proteomes" id="UP000326582">
    <property type="component" value="Chromosome 2"/>
</dbReference>
<accession>A0ACD0WHN0</accession>
<sequence length="1185" mass="136766">MLDTGAASDLVSPTVVRELNAKLQPVEIPLALGHCQEGETTPITHKVTLMSVWDGREAYRSFAVCPKLRDKVLLGRVFIEDHRQQLGSKIPQVSQEVPLTASSAKYETIGIQALERECKKKNNDLFTLLVQRIEYDEDAHPGVAPVDFDLSRYEKVVTDALPAGLPPERQVKHRILLVEGSTPPHRPPYRLSHNDKQELTKQIEALLKDGKVIPFGSPYGAPVIFVHKKDGSKRLCIDYRALNSITVKERFPLPLIDDIFDALQGAKVFSSLDLHSGYHQVAIAEEDYDKTAFVTPQGQYAWRVMPFGLTNAPATFQRLMNVIFHKLLNKTVVVYLDDILVFSKTREDHKRDLDEVLQILQANGLIAKRKKCYFFQTRLNFLGHVISSEGIAPNEDKIKAVKDWPPRKDPKDMQRFLGLTTYYRRFIKKYAHIAASLYDFAAGKSDWTEDTSKSFNELKDRLTSAPVLILPDPNKTYVVHTDASDRCVGAVLEQQDEEGKILGVIAYESKKLNGAQLNYPVREKECLAIHYALKKWQHYLIGKKFYLYTDHQSLNYIYTTKHQNPRILRWLEFFSRFDFKPDYKSGSQNVVADALSRRGGDMLTVNQIGLLEVPDVMNRQIMQQEYLQDSQFVDIYRKLVLNEEIKHPHRIKNKLRKYTAVDGILRYAISTTDTPRICVPIGVVRESVLRQAHDAELNNHPGALKMYEILGRQFYWAKMLDDCKAYAKDCKVCQLMKTSTQSPYGLLQPMPLPSQRWTEISMDYISGMPESTKGNEKLLVVVDRLTKMVHLIPMPLDLEPQGLFNLFMKEVIRLHGIPKAITSDRDPTFTSRTWDIVTRYLGIDRRLSTVGHPQTDGQTERMNRMVEQQVRTLINTHPNLEWDEVLPLAEFAINGSYQTAIGTTPFFANYGFHPRTSFIEPVPGTPIPFSDNPIINIKDTLRTHTIILQQIRENMAQAQDIMERQANRHRRELILHPGDQVALRRRFVFPTHSQTKWLPPYIGPFTVERRINDNAYEINIPSHLTQNNIINVENMKPFREHEHDILIIPPSLPLDIDRRINDIVKIRSIDEAQLFFTVEWRNVDPLLPKTLHVEDYLKLSREKRCQLEQDYNEFREPNDQYHSEIRWDRPTSQSRQTSPAPRVPTPREPTPYRLPSLRDPIIARGRPRSRRGRMLGRKSRSRARR</sequence>
<organism evidence="1 2">
    <name type="scientific">Clavispora lusitaniae</name>
    <name type="common">Candida lusitaniae</name>
    <dbReference type="NCBI Taxonomy" id="36911"/>
    <lineage>
        <taxon>Eukaryota</taxon>
        <taxon>Fungi</taxon>
        <taxon>Dikarya</taxon>
        <taxon>Ascomycota</taxon>
        <taxon>Saccharomycotina</taxon>
        <taxon>Pichiomycetes</taxon>
        <taxon>Metschnikowiaceae</taxon>
        <taxon>Clavispora</taxon>
    </lineage>
</organism>
<name>A0ACD0WHN0_CLALS</name>
<dbReference type="EMBL" id="CP038485">
    <property type="protein sequence ID" value="QFZ26815.1"/>
    <property type="molecule type" value="Genomic_DNA"/>
</dbReference>
<evidence type="ECO:0000313" key="2">
    <source>
        <dbReference type="Proteomes" id="UP000326582"/>
    </source>
</evidence>
<proteinExistence type="predicted"/>
<gene>
    <name evidence="1" type="ORF">EJF14_20733</name>
</gene>